<evidence type="ECO:0000256" key="2">
    <source>
        <dbReference type="ARBA" id="ARBA00022528"/>
    </source>
</evidence>
<dbReference type="PANTHER" id="PTHR47926">
    <property type="entry name" value="PENTATRICOPEPTIDE REPEAT-CONTAINING PROTEIN"/>
    <property type="match status" value="1"/>
</dbReference>
<dbReference type="Pfam" id="PF01535">
    <property type="entry name" value="PPR"/>
    <property type="match status" value="2"/>
</dbReference>
<evidence type="ECO:0000313" key="10">
    <source>
        <dbReference type="Proteomes" id="UP000077755"/>
    </source>
</evidence>
<feature type="compositionally biased region" description="Low complexity" evidence="8">
    <location>
        <begin position="1"/>
        <end position="17"/>
    </location>
</feature>
<evidence type="ECO:0000313" key="9">
    <source>
        <dbReference type="EMBL" id="WOH00008.1"/>
    </source>
</evidence>
<dbReference type="Gene3D" id="1.25.40.10">
    <property type="entry name" value="Tetratricopeptide repeat domain"/>
    <property type="match status" value="7"/>
</dbReference>
<keyword evidence="5" id="KW-0809">Transit peptide</keyword>
<dbReference type="InterPro" id="IPR002885">
    <property type="entry name" value="PPR_rpt"/>
</dbReference>
<feature type="repeat" description="PPR" evidence="7">
    <location>
        <begin position="175"/>
        <end position="209"/>
    </location>
</feature>
<feature type="region of interest" description="Disordered" evidence="8">
    <location>
        <begin position="1"/>
        <end position="29"/>
    </location>
</feature>
<protein>
    <recommendedName>
        <fullName evidence="11">Pentacotripeptide-repeat region of PRORP domain-containing protein</fullName>
    </recommendedName>
</protein>
<proteinExistence type="inferred from homology"/>
<evidence type="ECO:0000256" key="6">
    <source>
        <dbReference type="ARBA" id="ARBA00061659"/>
    </source>
</evidence>
<keyword evidence="2" id="KW-0150">Chloroplast</keyword>
<dbReference type="PROSITE" id="PS51375">
    <property type="entry name" value="PPR"/>
    <property type="match status" value="5"/>
</dbReference>
<dbReference type="GO" id="GO:0009451">
    <property type="term" value="P:RNA modification"/>
    <property type="evidence" value="ECO:0007669"/>
    <property type="project" value="InterPro"/>
</dbReference>
<name>A0AAF1B0I0_DAUCS</name>
<evidence type="ECO:0000256" key="3">
    <source>
        <dbReference type="ARBA" id="ARBA00022640"/>
    </source>
</evidence>
<keyword evidence="4" id="KW-0677">Repeat</keyword>
<feature type="repeat" description="PPR" evidence="7">
    <location>
        <begin position="483"/>
        <end position="517"/>
    </location>
</feature>
<dbReference type="InterPro" id="IPR046848">
    <property type="entry name" value="E_motif"/>
</dbReference>
<dbReference type="FunFam" id="1.25.40.10:FF:000243">
    <property type="entry name" value="Pentatricopeptide repeat-containing protein chloroplastic"/>
    <property type="match status" value="1"/>
</dbReference>
<feature type="repeat" description="PPR" evidence="7">
    <location>
        <begin position="584"/>
        <end position="618"/>
    </location>
</feature>
<gene>
    <name evidence="9" type="ORF">DCAR_0519364</name>
</gene>
<dbReference type="GO" id="GO:0003729">
    <property type="term" value="F:mRNA binding"/>
    <property type="evidence" value="ECO:0007669"/>
    <property type="project" value="UniProtKB-ARBA"/>
</dbReference>
<dbReference type="NCBIfam" id="TIGR00756">
    <property type="entry name" value="PPR"/>
    <property type="match status" value="3"/>
</dbReference>
<accession>A0AAF1B0I0</accession>
<dbReference type="Pfam" id="PF20431">
    <property type="entry name" value="E_motif"/>
    <property type="match status" value="1"/>
</dbReference>
<comment type="subcellular location">
    <subcellularLocation>
        <location evidence="1">Plastid</location>
        <location evidence="1">Chloroplast</location>
    </subcellularLocation>
</comment>
<dbReference type="GO" id="GO:0009507">
    <property type="term" value="C:chloroplast"/>
    <property type="evidence" value="ECO:0007669"/>
    <property type="project" value="UniProtKB-SubCell"/>
</dbReference>
<reference evidence="9" key="2">
    <citation type="submission" date="2022-03" db="EMBL/GenBank/DDBJ databases">
        <title>Draft title - Genomic analysis of global carrot germplasm unveils the trajectory of domestication and the origin of high carotenoid orange carrot.</title>
        <authorList>
            <person name="Iorizzo M."/>
            <person name="Ellison S."/>
            <person name="Senalik D."/>
            <person name="Macko-Podgorni A."/>
            <person name="Grzebelus D."/>
            <person name="Bostan H."/>
            <person name="Rolling W."/>
            <person name="Curaba J."/>
            <person name="Simon P."/>
        </authorList>
    </citation>
    <scope>NUCLEOTIDE SEQUENCE</scope>
    <source>
        <tissue evidence="9">Leaf</tissue>
    </source>
</reference>
<dbReference type="Pfam" id="PF13041">
    <property type="entry name" value="PPR_2"/>
    <property type="match status" value="5"/>
</dbReference>
<dbReference type="AlphaFoldDB" id="A0AAF1B0I0"/>
<organism evidence="9 10">
    <name type="scientific">Daucus carota subsp. sativus</name>
    <name type="common">Carrot</name>
    <dbReference type="NCBI Taxonomy" id="79200"/>
    <lineage>
        <taxon>Eukaryota</taxon>
        <taxon>Viridiplantae</taxon>
        <taxon>Streptophyta</taxon>
        <taxon>Embryophyta</taxon>
        <taxon>Tracheophyta</taxon>
        <taxon>Spermatophyta</taxon>
        <taxon>Magnoliopsida</taxon>
        <taxon>eudicotyledons</taxon>
        <taxon>Gunneridae</taxon>
        <taxon>Pentapetalae</taxon>
        <taxon>asterids</taxon>
        <taxon>campanulids</taxon>
        <taxon>Apiales</taxon>
        <taxon>Apiaceae</taxon>
        <taxon>Apioideae</taxon>
        <taxon>Scandiceae</taxon>
        <taxon>Daucinae</taxon>
        <taxon>Daucus</taxon>
        <taxon>Daucus sect. Daucus</taxon>
    </lineage>
</organism>
<evidence type="ECO:0000256" key="4">
    <source>
        <dbReference type="ARBA" id="ARBA00022737"/>
    </source>
</evidence>
<dbReference type="FunFam" id="1.25.40.10:FF:000797">
    <property type="entry name" value="Pentatricopeptide repeat-containing protein chloroplastic"/>
    <property type="match status" value="1"/>
</dbReference>
<evidence type="ECO:0000256" key="7">
    <source>
        <dbReference type="PROSITE-ProRule" id="PRU00708"/>
    </source>
</evidence>
<evidence type="ECO:0000256" key="1">
    <source>
        <dbReference type="ARBA" id="ARBA00004229"/>
    </source>
</evidence>
<dbReference type="PANTHER" id="PTHR47926:SF452">
    <property type="entry name" value="PENTATRICOPEPTIDE REPEAT-CONTAINING PROTEIN"/>
    <property type="match status" value="1"/>
</dbReference>
<dbReference type="EMBL" id="CP093347">
    <property type="protein sequence ID" value="WOH00008.1"/>
    <property type="molecule type" value="Genomic_DNA"/>
</dbReference>
<comment type="similarity">
    <text evidence="6">Belongs to the PPR family. PCMP-E subfamily.</text>
</comment>
<feature type="repeat" description="PPR" evidence="7">
    <location>
        <begin position="275"/>
        <end position="309"/>
    </location>
</feature>
<reference evidence="9" key="1">
    <citation type="journal article" date="2016" name="Nat. Genet.">
        <title>A high-quality carrot genome assembly provides new insights into carotenoid accumulation and asterid genome evolution.</title>
        <authorList>
            <person name="Iorizzo M."/>
            <person name="Ellison S."/>
            <person name="Senalik D."/>
            <person name="Zeng P."/>
            <person name="Satapoomin P."/>
            <person name="Huang J."/>
            <person name="Bowman M."/>
            <person name="Iovene M."/>
            <person name="Sanseverino W."/>
            <person name="Cavagnaro P."/>
            <person name="Yildiz M."/>
            <person name="Macko-Podgorni A."/>
            <person name="Moranska E."/>
            <person name="Grzebelus E."/>
            <person name="Grzebelus D."/>
            <person name="Ashrafi H."/>
            <person name="Zheng Z."/>
            <person name="Cheng S."/>
            <person name="Spooner D."/>
            <person name="Van Deynze A."/>
            <person name="Simon P."/>
        </authorList>
    </citation>
    <scope>NUCLEOTIDE SEQUENCE</scope>
    <source>
        <tissue evidence="9">Leaf</tissue>
    </source>
</reference>
<dbReference type="FunFam" id="1.25.40.10:FF:000496">
    <property type="entry name" value="Pentatricopeptide repeat-containing protein chloroplastic"/>
    <property type="match status" value="1"/>
</dbReference>
<evidence type="ECO:0008006" key="11">
    <source>
        <dbReference type="Google" id="ProtNLM"/>
    </source>
</evidence>
<feature type="repeat" description="PPR" evidence="7">
    <location>
        <begin position="381"/>
        <end position="415"/>
    </location>
</feature>
<dbReference type="InterPro" id="IPR011990">
    <property type="entry name" value="TPR-like_helical_dom_sf"/>
</dbReference>
<sequence length="809" mass="90774">MSSSSSLPLPISITSNSNTPSYSSQPTPKTTLTKTVRYRLSQLCREGQPHVAYQLFDKIPRPTTVLWNTIIIGFICNNMSDQAILLYARMLNSSTLLPDSYTYSSTLKACAETRQLKVGRAVHCHILRSRSVHPPSRIVCNSLLNMYVTCCSCCGSSMYDSLLCNVFDTIRKKQNVVAWNIIISWYVKRERFLEAFRHFVMLLKTGLKPTVVSFVNVFPAIREVCDVYVLYGMLIKMGTEYVNDMFAVSSAVFVYSELGELDSARKVFDQCLERNTEVWNTMISGYVQNNRPVEALELFMEASGKSEKHNVVIVDDVSFLSALTAASQLQQLSLAKRLHAYSIKNLSDISTMIFNAIVVMYSRCNSVETSFKIFSIMHERDNVSWNTMISSLVQNGLDEEGLMLVHEMQKQGFVIDHVTITSLLSAASNLRNQEAGKQTHGYLLRHEIQFEGMESYLIDMYSKSGLVENARALFETSCTRDRDLATWNAMIAGNTQNGLIEQAFIVFRRMLDQTVAPNAVTLASILPACNPLGSLALGKQLHAYAMRNCLNHNVFVDSALVDMYSKLGSINYAEHVFADSPIRNSVSYTNMILGYGQHGMGEKALILFFSMREHDVSPDPITMVAVLSACSYTGLVNEGLQIFESMEREYGIRPSSEHYCCITDMLGRVGRVAEAYKFVTDLGEEGNVLGIWGSLLAACRTHGEFQLGRIVAKKFYEIEKMNNMSGYHVLLSNIYAEEGNWESVNGVREGMQEKGLSKEVGCSWIDVAGYINYFVSRDQKHPQSDSIYTSLEELGINMKDAGYRPSTEL</sequence>
<evidence type="ECO:0000256" key="8">
    <source>
        <dbReference type="SAM" id="MobiDB-lite"/>
    </source>
</evidence>
<feature type="compositionally biased region" description="Polar residues" evidence="8">
    <location>
        <begin position="18"/>
        <end position="29"/>
    </location>
</feature>
<dbReference type="FunFam" id="1.25.40.10:FF:000645">
    <property type="entry name" value="Pentatricopeptide repeat-containing protein chloroplastic"/>
    <property type="match status" value="1"/>
</dbReference>
<dbReference type="Proteomes" id="UP000077755">
    <property type="component" value="Chromosome 5"/>
</dbReference>
<evidence type="ECO:0000256" key="5">
    <source>
        <dbReference type="ARBA" id="ARBA00022946"/>
    </source>
</evidence>
<keyword evidence="10" id="KW-1185">Reference proteome</keyword>
<dbReference type="InterPro" id="IPR046960">
    <property type="entry name" value="PPR_At4g14850-like_plant"/>
</dbReference>
<keyword evidence="3" id="KW-0934">Plastid</keyword>